<evidence type="ECO:0000256" key="4">
    <source>
        <dbReference type="ARBA" id="ARBA00022692"/>
    </source>
</evidence>
<dbReference type="PROSITE" id="PS50850">
    <property type="entry name" value="MFS"/>
    <property type="match status" value="1"/>
</dbReference>
<evidence type="ECO:0000313" key="10">
    <source>
        <dbReference type="Proteomes" id="UP000256520"/>
    </source>
</evidence>
<dbReference type="InterPro" id="IPR051788">
    <property type="entry name" value="MFS_Transporter"/>
</dbReference>
<keyword evidence="4 7" id="KW-0812">Transmembrane</keyword>
<sequence length="407" mass="43822">MTTFLLVIIYLAFISLGLPDSLLGAAWPVMQLDYGAQLETAGFLFMTIAGGTIISSLVSGRVIKRFGTGKVTFVSVLMTACALLGFHFSPSIVWLVICAIPLGLGAGAVDAGLNNYVATNYKAHHMSWLHCFWGVGASLGPIIMASFISGGNTWRNGYLVISCIQFALVIILLFTLPLWGRVKNKSNLSLSEGVTDSERITTNEDIEDIKPIKIKGVKLALIAFLFYCGVEATMGLWGSSFLVNVKGLSAATAASWVSSYYLGITVGRLITGFITFKTTNRTLIRAGQIIALFGAVILFLPLPSAFSLAGFIIIGLGLAPIFPCMLHETPARFGKKHSQTIMGYQMAIAYTGTTFMPPLLGFMASYLTLGFFPVCIVVFVAAMLLSSEKLNDLLKKQVLLKTKSTAM</sequence>
<dbReference type="InterPro" id="IPR036259">
    <property type="entry name" value="MFS_trans_sf"/>
</dbReference>
<gene>
    <name evidence="9" type="ORF">CWR45_19355</name>
</gene>
<evidence type="ECO:0000256" key="3">
    <source>
        <dbReference type="ARBA" id="ARBA00022448"/>
    </source>
</evidence>
<dbReference type="RefSeq" id="WP_115751472.1">
    <property type="nucleotide sequence ID" value="NZ_PIOD01000030.1"/>
</dbReference>
<organism evidence="9 10">
    <name type="scientific">Oceanobacillus chungangensis</name>
    <dbReference type="NCBI Taxonomy" id="1229152"/>
    <lineage>
        <taxon>Bacteria</taxon>
        <taxon>Bacillati</taxon>
        <taxon>Bacillota</taxon>
        <taxon>Bacilli</taxon>
        <taxon>Bacillales</taxon>
        <taxon>Bacillaceae</taxon>
        <taxon>Oceanobacillus</taxon>
    </lineage>
</organism>
<dbReference type="InterPro" id="IPR020846">
    <property type="entry name" value="MFS_dom"/>
</dbReference>
<feature type="transmembrane region" description="Helical" evidence="7">
    <location>
        <begin position="71"/>
        <end position="88"/>
    </location>
</feature>
<feature type="transmembrane region" description="Helical" evidence="7">
    <location>
        <begin position="308"/>
        <end position="329"/>
    </location>
</feature>
<dbReference type="InterPro" id="IPR011701">
    <property type="entry name" value="MFS"/>
</dbReference>
<dbReference type="PANTHER" id="PTHR23514">
    <property type="entry name" value="BYPASS OF STOP CODON PROTEIN 6"/>
    <property type="match status" value="1"/>
</dbReference>
<evidence type="ECO:0000256" key="2">
    <source>
        <dbReference type="ARBA" id="ARBA00008335"/>
    </source>
</evidence>
<evidence type="ECO:0000313" key="9">
    <source>
        <dbReference type="EMBL" id="RDW15010.1"/>
    </source>
</evidence>
<feature type="transmembrane region" description="Helical" evidence="7">
    <location>
        <begin position="341"/>
        <end position="360"/>
    </location>
</feature>
<dbReference type="GO" id="GO:0022857">
    <property type="term" value="F:transmembrane transporter activity"/>
    <property type="evidence" value="ECO:0007669"/>
    <property type="project" value="InterPro"/>
</dbReference>
<keyword evidence="5 7" id="KW-1133">Transmembrane helix</keyword>
<evidence type="ECO:0000256" key="5">
    <source>
        <dbReference type="ARBA" id="ARBA00022989"/>
    </source>
</evidence>
<dbReference type="Proteomes" id="UP000256520">
    <property type="component" value="Unassembled WGS sequence"/>
</dbReference>
<feature type="transmembrane region" description="Helical" evidence="7">
    <location>
        <begin position="258"/>
        <end position="276"/>
    </location>
</feature>
<proteinExistence type="inferred from homology"/>
<accession>A0A3D8PG02</accession>
<keyword evidence="10" id="KW-1185">Reference proteome</keyword>
<feature type="transmembrane region" description="Helical" evidence="7">
    <location>
        <begin position="128"/>
        <end position="151"/>
    </location>
</feature>
<evidence type="ECO:0000256" key="7">
    <source>
        <dbReference type="SAM" id="Phobius"/>
    </source>
</evidence>
<feature type="transmembrane region" description="Helical" evidence="7">
    <location>
        <begin position="157"/>
        <end position="179"/>
    </location>
</feature>
<name>A0A3D8PG02_9BACI</name>
<reference evidence="10" key="1">
    <citation type="submission" date="2017-11" db="EMBL/GenBank/DDBJ databases">
        <authorList>
            <person name="Zhu W."/>
        </authorList>
    </citation>
    <scope>NUCLEOTIDE SEQUENCE [LARGE SCALE GENOMIC DNA]</scope>
    <source>
        <strain evidence="10">CAU 1051</strain>
    </source>
</reference>
<comment type="similarity">
    <text evidence="2">Belongs to the major facilitator superfamily.</text>
</comment>
<keyword evidence="3" id="KW-0813">Transport</keyword>
<feature type="transmembrane region" description="Helical" evidence="7">
    <location>
        <begin position="219"/>
        <end position="238"/>
    </location>
</feature>
<dbReference type="PANTHER" id="PTHR23514:SF3">
    <property type="entry name" value="BYPASS OF STOP CODON PROTEIN 6"/>
    <property type="match status" value="1"/>
</dbReference>
<dbReference type="OrthoDB" id="9795150at2"/>
<evidence type="ECO:0000259" key="8">
    <source>
        <dbReference type="PROSITE" id="PS50850"/>
    </source>
</evidence>
<keyword evidence="6 7" id="KW-0472">Membrane</keyword>
<comment type="caution">
    <text evidence="9">The sequence shown here is derived from an EMBL/GenBank/DDBJ whole genome shotgun (WGS) entry which is preliminary data.</text>
</comment>
<feature type="transmembrane region" description="Helical" evidence="7">
    <location>
        <begin position="283"/>
        <end position="302"/>
    </location>
</feature>
<protein>
    <submittedName>
        <fullName evidence="9">MFS transporter</fullName>
    </submittedName>
</protein>
<comment type="subcellular location">
    <subcellularLocation>
        <location evidence="1">Cell membrane</location>
        <topology evidence="1">Multi-pass membrane protein</topology>
    </subcellularLocation>
</comment>
<feature type="transmembrane region" description="Helical" evidence="7">
    <location>
        <begin position="366"/>
        <end position="386"/>
    </location>
</feature>
<evidence type="ECO:0000256" key="6">
    <source>
        <dbReference type="ARBA" id="ARBA00023136"/>
    </source>
</evidence>
<dbReference type="AlphaFoldDB" id="A0A3D8PG02"/>
<dbReference type="Gene3D" id="1.20.1250.20">
    <property type="entry name" value="MFS general substrate transporter like domains"/>
    <property type="match status" value="1"/>
</dbReference>
<dbReference type="GO" id="GO:0005886">
    <property type="term" value="C:plasma membrane"/>
    <property type="evidence" value="ECO:0007669"/>
    <property type="project" value="UniProtKB-SubCell"/>
</dbReference>
<dbReference type="SUPFAM" id="SSF103473">
    <property type="entry name" value="MFS general substrate transporter"/>
    <property type="match status" value="1"/>
</dbReference>
<feature type="transmembrane region" description="Helical" evidence="7">
    <location>
        <begin position="40"/>
        <end position="59"/>
    </location>
</feature>
<dbReference type="Pfam" id="PF07690">
    <property type="entry name" value="MFS_1"/>
    <property type="match status" value="1"/>
</dbReference>
<feature type="transmembrane region" description="Helical" evidence="7">
    <location>
        <begin position="94"/>
        <end position="116"/>
    </location>
</feature>
<evidence type="ECO:0000256" key="1">
    <source>
        <dbReference type="ARBA" id="ARBA00004651"/>
    </source>
</evidence>
<feature type="domain" description="Major facilitator superfamily (MFS) profile" evidence="8">
    <location>
        <begin position="5"/>
        <end position="390"/>
    </location>
</feature>
<dbReference type="EMBL" id="PIOD01000030">
    <property type="protein sequence ID" value="RDW15010.1"/>
    <property type="molecule type" value="Genomic_DNA"/>
</dbReference>